<dbReference type="GO" id="GO:0008237">
    <property type="term" value="F:metallopeptidase activity"/>
    <property type="evidence" value="ECO:0007669"/>
    <property type="project" value="UniProtKB-KW"/>
</dbReference>
<keyword evidence="5" id="KW-0378">Hydrolase</keyword>
<dbReference type="InterPro" id="IPR034032">
    <property type="entry name" value="Zn_MMP-like_bac"/>
</dbReference>
<protein>
    <submittedName>
        <fullName evidence="5">Zinc-dependent metalloprotease</fullName>
    </submittedName>
</protein>
<keyword evidence="5" id="KW-0645">Protease</keyword>
<evidence type="ECO:0000313" key="6">
    <source>
        <dbReference type="Proteomes" id="UP001597049"/>
    </source>
</evidence>
<organism evidence="5 6">
    <name type="scientific">Psychroflexus salinarum</name>
    <dbReference type="NCBI Taxonomy" id="546024"/>
    <lineage>
        <taxon>Bacteria</taxon>
        <taxon>Pseudomonadati</taxon>
        <taxon>Bacteroidota</taxon>
        <taxon>Flavobacteriia</taxon>
        <taxon>Flavobacteriales</taxon>
        <taxon>Flavobacteriaceae</taxon>
        <taxon>Psychroflexus</taxon>
    </lineage>
</organism>
<dbReference type="InterPro" id="IPR032534">
    <property type="entry name" value="EcxA_zinc-bd"/>
</dbReference>
<dbReference type="Pfam" id="PF17162">
    <property type="entry name" value="DUF5118"/>
    <property type="match status" value="1"/>
</dbReference>
<dbReference type="PANTHER" id="PTHR38478:SF1">
    <property type="entry name" value="ZINC DEPENDENT METALLOPROTEASE DOMAIN LIPOPROTEIN"/>
    <property type="match status" value="1"/>
</dbReference>
<gene>
    <name evidence="5" type="ORF">ACFQ0R_03245</name>
</gene>
<dbReference type="Gene3D" id="3.40.390.10">
    <property type="entry name" value="Collagenase (Catalytic Domain)"/>
    <property type="match status" value="1"/>
</dbReference>
<dbReference type="RefSeq" id="WP_379656939.1">
    <property type="nucleotide sequence ID" value="NZ_JBHTIV010000005.1"/>
</dbReference>
<dbReference type="InterPro" id="IPR033428">
    <property type="entry name" value="DUF5118"/>
</dbReference>
<keyword evidence="6" id="KW-1185">Reference proteome</keyword>
<sequence length="777" mass="88624">MKYVLLLVFALSLQMGLAQDKNTKDLDSILETMPKSEGLITTFFEDDKLYFKFPEEILEKDLLMVTRLKQLPANYSAYRNAGSKTSEQMIHFVKVGKSIDLVQVLTTNVADEDDPISLSVAQNNLNPILASFPIKSEEGEDFVIEVSSFFNADSPSFNIIPDGLKSEYKIGKADDKRSRINSVKSFPENTEITHTLTFPTSNPPRGNSTNTFTFQINHSIIALPEDKMQVRYEDSRVGWFGLRKYNYSSEALKADEERLIRRWRLEPKDEKAYARGKLTEPKQPIVYYLDPATPEKWRKYFIQGIEDWNSAFEKAGFKNAIQARVAPTKKEDPDFSPEDVRYSTVRYVASTTRNAVGPSVSDPRTGEIIESDIIWYHNHLRSYRNRYLLETGAANPKARTLDTPEEEIGEMMRRVISHEVGHALGLPHNMKASSAYDVEQLRSGSFTQEMGIAATIMDYARYNYVAQPGDKNIRFVRKLGPYDDYAIEWGYRYFPNSSPEQDKDILKSFVDKRSTDPMYMFGGRGNDPNAQTEDIGDNSVKASTYGLSNLKIVAKNLDSWTTSEGEDFDNLEELYGEMLGVYRRYIYHVVSMVGGVHETLLHKGQEGIPYQAVDKTKQQDALEFISDNVWTPQYWLVDEALVSKFAESGKLESLISINKGVLNRLTIAKRLNRMWDTHSTLPGNGLSPQELLDALVKDILTSRTTPDQVERELQKHLVHQLIELEKDKDLALELKGHSLSLQNELLSNFKTKMNTNTKVLKAHYGYMMKMLEEALDD</sequence>
<evidence type="ECO:0000256" key="1">
    <source>
        <dbReference type="SAM" id="SignalP"/>
    </source>
</evidence>
<proteinExistence type="predicted"/>
<dbReference type="CDD" id="cd04276">
    <property type="entry name" value="ZnMc_MMP_like_2"/>
    <property type="match status" value="1"/>
</dbReference>
<dbReference type="InterPro" id="IPR024079">
    <property type="entry name" value="MetalloPept_cat_dom_sf"/>
</dbReference>
<dbReference type="EMBL" id="JBHTIV010000005">
    <property type="protein sequence ID" value="MFD0931608.1"/>
    <property type="molecule type" value="Genomic_DNA"/>
</dbReference>
<feature type="domain" description="DUF5117" evidence="3">
    <location>
        <begin position="82"/>
        <end position="268"/>
    </location>
</feature>
<dbReference type="InterPro" id="IPR033413">
    <property type="entry name" value="DUF5117"/>
</dbReference>
<dbReference type="Proteomes" id="UP001597049">
    <property type="component" value="Unassembled WGS sequence"/>
</dbReference>
<evidence type="ECO:0000313" key="5">
    <source>
        <dbReference type="EMBL" id="MFD0931608.1"/>
    </source>
</evidence>
<feature type="chain" id="PRO_5045615021" evidence="1">
    <location>
        <begin position="21"/>
        <end position="777"/>
    </location>
</feature>
<accession>A0ABW3GMG9</accession>
<evidence type="ECO:0000259" key="4">
    <source>
        <dbReference type="Pfam" id="PF17162"/>
    </source>
</evidence>
<comment type="caution">
    <text evidence="5">The sequence shown here is derived from an EMBL/GenBank/DDBJ whole genome shotgun (WGS) entry which is preliminary data.</text>
</comment>
<dbReference type="PANTHER" id="PTHR38478">
    <property type="entry name" value="PEPTIDASE M1A AND M12B"/>
    <property type="match status" value="1"/>
</dbReference>
<feature type="domain" description="EcxA zinc-binding" evidence="2">
    <location>
        <begin position="402"/>
        <end position="703"/>
    </location>
</feature>
<feature type="signal peptide" evidence="1">
    <location>
        <begin position="1"/>
        <end position="20"/>
    </location>
</feature>
<dbReference type="SUPFAM" id="SSF55486">
    <property type="entry name" value="Metalloproteases ('zincins'), catalytic domain"/>
    <property type="match status" value="1"/>
</dbReference>
<evidence type="ECO:0000259" key="3">
    <source>
        <dbReference type="Pfam" id="PF17148"/>
    </source>
</evidence>
<keyword evidence="5" id="KW-0482">Metalloprotease</keyword>
<evidence type="ECO:0000259" key="2">
    <source>
        <dbReference type="Pfam" id="PF16313"/>
    </source>
</evidence>
<keyword evidence="1" id="KW-0732">Signal</keyword>
<dbReference type="Pfam" id="PF16313">
    <property type="entry name" value="DUF4953"/>
    <property type="match status" value="1"/>
</dbReference>
<reference evidence="6" key="1">
    <citation type="journal article" date="2019" name="Int. J. Syst. Evol. Microbiol.">
        <title>The Global Catalogue of Microorganisms (GCM) 10K type strain sequencing project: providing services to taxonomists for standard genome sequencing and annotation.</title>
        <authorList>
            <consortium name="The Broad Institute Genomics Platform"/>
            <consortium name="The Broad Institute Genome Sequencing Center for Infectious Disease"/>
            <person name="Wu L."/>
            <person name="Ma J."/>
        </authorList>
    </citation>
    <scope>NUCLEOTIDE SEQUENCE [LARGE SCALE GENOMIC DNA]</scope>
    <source>
        <strain evidence="6">CCUG 56752</strain>
    </source>
</reference>
<feature type="domain" description="DUF5118" evidence="4">
    <location>
        <begin position="33"/>
        <end position="70"/>
    </location>
</feature>
<dbReference type="Pfam" id="PF17148">
    <property type="entry name" value="DUF5117"/>
    <property type="match status" value="1"/>
</dbReference>
<name>A0ABW3GMG9_9FLAO</name>